<dbReference type="Gene3D" id="2.160.20.10">
    <property type="entry name" value="Single-stranded right-handed beta-helix, Pectin lyase-like"/>
    <property type="match status" value="2"/>
</dbReference>
<comment type="caution">
    <text evidence="3">The sequence shown here is derived from an EMBL/GenBank/DDBJ whole genome shotgun (WGS) entry which is preliminary data.</text>
</comment>
<dbReference type="InterPro" id="IPR039448">
    <property type="entry name" value="Beta_helix"/>
</dbReference>
<dbReference type="RefSeq" id="WP_395436475.1">
    <property type="nucleotide sequence ID" value="NZ_JBAWKC010000001.1"/>
</dbReference>
<accession>A0ABW7MK46</accession>
<dbReference type="Pfam" id="PF23763">
    <property type="entry name" value="Beta-barrel_GLAA-B_I"/>
    <property type="match status" value="1"/>
</dbReference>
<sequence length="631" mass="71808">MKKTLFVTILFIAIASIFLLGNVSNSNKGKQNTSLKYYDLSDSGIAEAKDVTPIVVEALEKCKKEGYQGIRFPKGTYHFYPTYAPDFYTAITNNDNGLKRTPFPIFNFKNFHIDGGGSDFIFHGKMLPFIIEESNNITVSDLSIDWEVPFFAQGTVVRNDSNAKTFDLQMETPYLVDDNRIYLTIEREDSPYEQNFGYRYAKQEKYHQRLGQNIIWDSSTKAPIYKHGLYSGFDNSFFFEAKALKDSTVRLSSKYKLVPPVGSVFISKGEYLNNRENPGFRVFKSKDLLFKNINVYHAGAMGLIAERSTDITLDSFNVVLREGSKRLVTTNADATHFCNCKGMITIKNCTFENMLDDAINIHGTYARVKKIIGDNQIAYETYHPHQKDYFFGAKGDTVRIVDQHTLLSKSEILIIEDVKRINEKVSILSFNKSIKEIAQEYDGIDNVSWHASAKIENNTVRNNRARGFLISTSRKVEVRNNFISSQMAAMRMSGDLKLWNESGPCDSLIIENNQFVNNLHGGNKQAILLIDPEQELSENKGQGYYHKDIIIRNNDFYTFDSPVLNAESVDGLTFQSNRVIQTDAYDPIFPNEPNLKINHCKNVTIKDNTYKLLTGEYVNLSLDTDTGTEIE</sequence>
<reference evidence="3 4" key="1">
    <citation type="submission" date="2024-02" db="EMBL/GenBank/DDBJ databases">
        <title>A Gaetbulibacter species isolated from tidal flats and genomic insights of their niches.</title>
        <authorList>
            <person name="Ye Y."/>
        </authorList>
    </citation>
    <scope>NUCLEOTIDE SEQUENCE [LARGE SCALE GENOMIC DNA]</scope>
    <source>
        <strain evidence="3 4">KEM-8</strain>
    </source>
</reference>
<feature type="domain" description="Right handed beta helix" evidence="1">
    <location>
        <begin position="449"/>
        <end position="610"/>
    </location>
</feature>
<dbReference type="SUPFAM" id="SSF51126">
    <property type="entry name" value="Pectin lyase-like"/>
    <property type="match status" value="1"/>
</dbReference>
<dbReference type="InterPro" id="IPR011050">
    <property type="entry name" value="Pectin_lyase_fold/virulence"/>
</dbReference>
<dbReference type="Pfam" id="PF13229">
    <property type="entry name" value="Beta_helix"/>
    <property type="match status" value="1"/>
</dbReference>
<dbReference type="EMBL" id="JBAWKC010000001">
    <property type="protein sequence ID" value="MFH6767196.1"/>
    <property type="molecule type" value="Genomic_DNA"/>
</dbReference>
<dbReference type="InterPro" id="IPR012334">
    <property type="entry name" value="Pectin_lyas_fold"/>
</dbReference>
<evidence type="ECO:0000313" key="3">
    <source>
        <dbReference type="EMBL" id="MFH6767196.1"/>
    </source>
</evidence>
<feature type="domain" description="GLAA-B beta-barrel" evidence="2">
    <location>
        <begin position="178"/>
        <end position="264"/>
    </location>
</feature>
<keyword evidence="4" id="KW-1185">Reference proteome</keyword>
<dbReference type="Proteomes" id="UP001610104">
    <property type="component" value="Unassembled WGS sequence"/>
</dbReference>
<name>A0ABW7MK46_9FLAO</name>
<dbReference type="SMART" id="SM00710">
    <property type="entry name" value="PbH1"/>
    <property type="match status" value="4"/>
</dbReference>
<protein>
    <submittedName>
        <fullName evidence="3">Right-handed parallel beta-helix repeat-containing protein</fullName>
    </submittedName>
</protein>
<gene>
    <name evidence="3" type="ORF">V8G56_00490</name>
</gene>
<evidence type="ECO:0000259" key="2">
    <source>
        <dbReference type="Pfam" id="PF23763"/>
    </source>
</evidence>
<evidence type="ECO:0000259" key="1">
    <source>
        <dbReference type="Pfam" id="PF13229"/>
    </source>
</evidence>
<dbReference type="InterPro" id="IPR006626">
    <property type="entry name" value="PbH1"/>
</dbReference>
<organism evidence="3 4">
    <name type="scientific">Gaetbulibacter aquiaggeris</name>
    <dbReference type="NCBI Taxonomy" id="1735373"/>
    <lineage>
        <taxon>Bacteria</taxon>
        <taxon>Pseudomonadati</taxon>
        <taxon>Bacteroidota</taxon>
        <taxon>Flavobacteriia</taxon>
        <taxon>Flavobacteriales</taxon>
        <taxon>Flavobacteriaceae</taxon>
        <taxon>Gaetbulibacter</taxon>
    </lineage>
</organism>
<dbReference type="InterPro" id="IPR057275">
    <property type="entry name" value="Beta-barrel_GLAA-B_I"/>
</dbReference>
<proteinExistence type="predicted"/>
<evidence type="ECO:0000313" key="4">
    <source>
        <dbReference type="Proteomes" id="UP001610104"/>
    </source>
</evidence>